<dbReference type="Proteomes" id="UP000184245">
    <property type="component" value="Unassembled WGS sequence"/>
</dbReference>
<dbReference type="PANTHER" id="PTHR35936">
    <property type="entry name" value="MEMBRANE-BOUND LYTIC MUREIN TRANSGLYCOSYLASE F"/>
    <property type="match status" value="1"/>
</dbReference>
<accession>A0A1M4TYL1</accession>
<sequence length="185" mass="20403">MKKIVAIVISVVTLLTMVGCEKKLEADGTPVNDLLLESGILRVGMELKVPPMESLDEEMKPMGFDVDLIYAVAEKLGVKAEIVDTTEKNLLPSLGAKVYDCAISTIRITEENQKEYYVTRPYADVTSVRDQISNKETEGQLGIFVSRKNGQLMLRIDKALEELLSEGKVAELSQQYFGTDITGGL</sequence>
<dbReference type="EMBL" id="FQVI01000002">
    <property type="protein sequence ID" value="SHE49602.1"/>
    <property type="molecule type" value="Genomic_DNA"/>
</dbReference>
<gene>
    <name evidence="3" type="ORF">SAMN02745158_00642</name>
</gene>
<reference evidence="3 4" key="1">
    <citation type="submission" date="2016-11" db="EMBL/GenBank/DDBJ databases">
        <authorList>
            <person name="Jaros S."/>
            <person name="Januszkiewicz K."/>
            <person name="Wedrychowicz H."/>
        </authorList>
    </citation>
    <scope>NUCLEOTIDE SEQUENCE [LARGE SCALE GENOMIC DNA]</scope>
    <source>
        <strain evidence="3 4">DSM 17459</strain>
    </source>
</reference>
<keyword evidence="4" id="KW-1185">Reference proteome</keyword>
<dbReference type="SUPFAM" id="SSF53850">
    <property type="entry name" value="Periplasmic binding protein-like II"/>
    <property type="match status" value="1"/>
</dbReference>
<name>A0A1M4TYL1_9CLOT</name>
<dbReference type="AlphaFoldDB" id="A0A1M4TYL1"/>
<dbReference type="InterPro" id="IPR001638">
    <property type="entry name" value="Solute-binding_3/MltF_N"/>
</dbReference>
<dbReference type="OrthoDB" id="9774451at2"/>
<evidence type="ECO:0000313" key="3">
    <source>
        <dbReference type="EMBL" id="SHE49602.1"/>
    </source>
</evidence>
<dbReference type="RefSeq" id="WP_072848948.1">
    <property type="nucleotide sequence ID" value="NZ_FQVI01000002.1"/>
</dbReference>
<dbReference type="Gene3D" id="3.40.190.10">
    <property type="entry name" value="Periplasmic binding protein-like II"/>
    <property type="match status" value="1"/>
</dbReference>
<organism evidence="3 4">
    <name type="scientific">Lactonifactor longoviformis DSM 17459</name>
    <dbReference type="NCBI Taxonomy" id="1122155"/>
    <lineage>
        <taxon>Bacteria</taxon>
        <taxon>Bacillati</taxon>
        <taxon>Bacillota</taxon>
        <taxon>Clostridia</taxon>
        <taxon>Eubacteriales</taxon>
        <taxon>Clostridiaceae</taxon>
        <taxon>Lactonifactor</taxon>
    </lineage>
</organism>
<protein>
    <submittedName>
        <fullName evidence="3">Extracellular solute-binding protein, family 3</fullName>
    </submittedName>
</protein>
<proteinExistence type="predicted"/>
<dbReference type="PANTHER" id="PTHR35936:SF19">
    <property type="entry name" value="AMINO-ACID-BINDING PROTEIN YXEM-RELATED"/>
    <property type="match status" value="1"/>
</dbReference>
<evidence type="ECO:0000313" key="4">
    <source>
        <dbReference type="Proteomes" id="UP000184245"/>
    </source>
</evidence>
<dbReference type="Pfam" id="PF00497">
    <property type="entry name" value="SBP_bac_3"/>
    <property type="match status" value="1"/>
</dbReference>
<feature type="domain" description="Solute-binding protein family 3/N-terminal" evidence="2">
    <location>
        <begin position="41"/>
        <end position="179"/>
    </location>
</feature>
<keyword evidence="1" id="KW-0732">Signal</keyword>
<dbReference type="STRING" id="1122155.SAMN02745158_00642"/>
<dbReference type="PROSITE" id="PS51257">
    <property type="entry name" value="PROKAR_LIPOPROTEIN"/>
    <property type="match status" value="1"/>
</dbReference>
<evidence type="ECO:0000256" key="1">
    <source>
        <dbReference type="ARBA" id="ARBA00022729"/>
    </source>
</evidence>
<evidence type="ECO:0000259" key="2">
    <source>
        <dbReference type="Pfam" id="PF00497"/>
    </source>
</evidence>